<keyword evidence="4 10" id="KW-0812">Transmembrane</keyword>
<evidence type="ECO:0000256" key="10">
    <source>
        <dbReference type="SAM" id="Phobius"/>
    </source>
</evidence>
<feature type="domain" description="Vesicle transport v-SNARE N-terminal" evidence="11">
    <location>
        <begin position="1"/>
        <end position="85"/>
    </location>
</feature>
<dbReference type="FunFam" id="1.20.5.110:FF:000002">
    <property type="entry name" value="Vesicle transport through interaction with t-SNAREsB"/>
    <property type="match status" value="1"/>
</dbReference>
<dbReference type="HOGENOM" id="CLU_075474_0_1_1"/>
<keyword evidence="3" id="KW-0813">Transport</keyword>
<keyword evidence="13" id="KW-1185">Reference proteome</keyword>
<keyword evidence="6 10" id="KW-1133">Transmembrane helix</keyword>
<dbReference type="GO" id="GO:0006886">
    <property type="term" value="P:intracellular protein transport"/>
    <property type="evidence" value="ECO:0007669"/>
    <property type="project" value="InterPro"/>
</dbReference>
<dbReference type="GeneID" id="17271923"/>
<keyword evidence="7 9" id="KW-0175">Coiled coil</keyword>
<dbReference type="Pfam" id="PF05008">
    <property type="entry name" value="V-SNARE"/>
    <property type="match status" value="1"/>
</dbReference>
<organism evidence="12 13">
    <name type="scientific">Emiliania huxleyi (strain CCMP1516)</name>
    <dbReference type="NCBI Taxonomy" id="280463"/>
    <lineage>
        <taxon>Eukaryota</taxon>
        <taxon>Haptista</taxon>
        <taxon>Haptophyta</taxon>
        <taxon>Prymnesiophyceae</taxon>
        <taxon>Isochrysidales</taxon>
        <taxon>Noelaerhabdaceae</taxon>
        <taxon>Emiliania</taxon>
    </lineage>
</organism>
<proteinExistence type="inferred from homology"/>
<dbReference type="Gene3D" id="1.20.5.110">
    <property type="match status" value="1"/>
</dbReference>
<evidence type="ECO:0000256" key="4">
    <source>
        <dbReference type="ARBA" id="ARBA00022692"/>
    </source>
</evidence>
<accession>A0A0D3HYB1</accession>
<protein>
    <recommendedName>
        <fullName evidence="11">Vesicle transport v-SNARE N-terminal domain-containing protein</fullName>
    </recommendedName>
</protein>
<feature type="coiled-coil region" evidence="9">
    <location>
        <begin position="38"/>
        <end position="94"/>
    </location>
</feature>
<evidence type="ECO:0000256" key="8">
    <source>
        <dbReference type="ARBA" id="ARBA00023136"/>
    </source>
</evidence>
<reference evidence="13" key="1">
    <citation type="journal article" date="2013" name="Nature">
        <title>Pan genome of the phytoplankton Emiliania underpins its global distribution.</title>
        <authorList>
            <person name="Read B.A."/>
            <person name="Kegel J."/>
            <person name="Klute M.J."/>
            <person name="Kuo A."/>
            <person name="Lefebvre S.C."/>
            <person name="Maumus F."/>
            <person name="Mayer C."/>
            <person name="Miller J."/>
            <person name="Monier A."/>
            <person name="Salamov A."/>
            <person name="Young J."/>
            <person name="Aguilar M."/>
            <person name="Claverie J.M."/>
            <person name="Frickenhaus S."/>
            <person name="Gonzalez K."/>
            <person name="Herman E.K."/>
            <person name="Lin Y.C."/>
            <person name="Napier J."/>
            <person name="Ogata H."/>
            <person name="Sarno A.F."/>
            <person name="Shmutz J."/>
            <person name="Schroeder D."/>
            <person name="de Vargas C."/>
            <person name="Verret F."/>
            <person name="von Dassow P."/>
            <person name="Valentin K."/>
            <person name="Van de Peer Y."/>
            <person name="Wheeler G."/>
            <person name="Dacks J.B."/>
            <person name="Delwiche C.F."/>
            <person name="Dyhrman S.T."/>
            <person name="Glockner G."/>
            <person name="John U."/>
            <person name="Richards T."/>
            <person name="Worden A.Z."/>
            <person name="Zhang X."/>
            <person name="Grigoriev I.V."/>
            <person name="Allen A.E."/>
            <person name="Bidle K."/>
            <person name="Borodovsky M."/>
            <person name="Bowler C."/>
            <person name="Brownlee C."/>
            <person name="Cock J.M."/>
            <person name="Elias M."/>
            <person name="Gladyshev V.N."/>
            <person name="Groth M."/>
            <person name="Guda C."/>
            <person name="Hadaegh A."/>
            <person name="Iglesias-Rodriguez M.D."/>
            <person name="Jenkins J."/>
            <person name="Jones B.M."/>
            <person name="Lawson T."/>
            <person name="Leese F."/>
            <person name="Lindquist E."/>
            <person name="Lobanov A."/>
            <person name="Lomsadze A."/>
            <person name="Malik S.B."/>
            <person name="Marsh M.E."/>
            <person name="Mackinder L."/>
            <person name="Mock T."/>
            <person name="Mueller-Roeber B."/>
            <person name="Pagarete A."/>
            <person name="Parker M."/>
            <person name="Probert I."/>
            <person name="Quesneville H."/>
            <person name="Raines C."/>
            <person name="Rensing S.A."/>
            <person name="Riano-Pachon D.M."/>
            <person name="Richier S."/>
            <person name="Rokitta S."/>
            <person name="Shiraiwa Y."/>
            <person name="Soanes D.M."/>
            <person name="van der Giezen M."/>
            <person name="Wahlund T.M."/>
            <person name="Williams B."/>
            <person name="Wilson W."/>
            <person name="Wolfe G."/>
            <person name="Wurch L.L."/>
        </authorList>
    </citation>
    <scope>NUCLEOTIDE SEQUENCE</scope>
</reference>
<dbReference type="STRING" id="2903.R1CZN5"/>
<dbReference type="GO" id="GO:0000149">
    <property type="term" value="F:SNARE binding"/>
    <property type="evidence" value="ECO:0007669"/>
    <property type="project" value="TreeGrafter"/>
</dbReference>
<evidence type="ECO:0000256" key="1">
    <source>
        <dbReference type="ARBA" id="ARBA00004211"/>
    </source>
</evidence>
<dbReference type="AlphaFoldDB" id="A0A0D3HYB1"/>
<dbReference type="RefSeq" id="XP_005778806.1">
    <property type="nucleotide sequence ID" value="XM_005778749.1"/>
</dbReference>
<evidence type="ECO:0000256" key="9">
    <source>
        <dbReference type="SAM" id="Coils"/>
    </source>
</evidence>
<keyword evidence="8 10" id="KW-0472">Membrane</keyword>
<dbReference type="CDD" id="cd15862">
    <property type="entry name" value="SNARE_Vti1"/>
    <property type="match status" value="1"/>
</dbReference>
<evidence type="ECO:0000256" key="2">
    <source>
        <dbReference type="ARBA" id="ARBA00006108"/>
    </source>
</evidence>
<dbReference type="SUPFAM" id="SSF47661">
    <property type="entry name" value="t-snare proteins"/>
    <property type="match status" value="1"/>
</dbReference>
<dbReference type="GO" id="GO:0005789">
    <property type="term" value="C:endoplasmic reticulum membrane"/>
    <property type="evidence" value="ECO:0007669"/>
    <property type="project" value="TreeGrafter"/>
</dbReference>
<dbReference type="InterPro" id="IPR038407">
    <property type="entry name" value="v-SNARE_N_sf"/>
</dbReference>
<dbReference type="GO" id="GO:0006896">
    <property type="term" value="P:Golgi to vacuole transport"/>
    <property type="evidence" value="ECO:0007669"/>
    <property type="project" value="TreeGrafter"/>
</dbReference>
<dbReference type="GO" id="GO:0048280">
    <property type="term" value="P:vesicle fusion with Golgi apparatus"/>
    <property type="evidence" value="ECO:0007669"/>
    <property type="project" value="TreeGrafter"/>
</dbReference>
<dbReference type="InterPro" id="IPR010989">
    <property type="entry name" value="SNARE"/>
</dbReference>
<dbReference type="PaxDb" id="2903-EOD03996"/>
<feature type="coiled-coil region" evidence="9">
    <location>
        <begin position="149"/>
        <end position="179"/>
    </location>
</feature>
<dbReference type="GO" id="GO:0005794">
    <property type="term" value="C:Golgi apparatus"/>
    <property type="evidence" value="ECO:0007669"/>
    <property type="project" value="TreeGrafter"/>
</dbReference>
<evidence type="ECO:0000256" key="6">
    <source>
        <dbReference type="ARBA" id="ARBA00022989"/>
    </source>
</evidence>
<dbReference type="GO" id="GO:0042147">
    <property type="term" value="P:retrograde transport, endosome to Golgi"/>
    <property type="evidence" value="ECO:0007669"/>
    <property type="project" value="TreeGrafter"/>
</dbReference>
<dbReference type="GO" id="GO:0031201">
    <property type="term" value="C:SNARE complex"/>
    <property type="evidence" value="ECO:0007669"/>
    <property type="project" value="TreeGrafter"/>
</dbReference>
<dbReference type="EnsemblProtists" id="EOD26377">
    <property type="protein sequence ID" value="EOD26377"/>
    <property type="gene ID" value="EMIHUDRAFT_353867"/>
</dbReference>
<evidence type="ECO:0000259" key="11">
    <source>
        <dbReference type="Pfam" id="PF05008"/>
    </source>
</evidence>
<feature type="transmembrane region" description="Helical" evidence="10">
    <location>
        <begin position="192"/>
        <end position="215"/>
    </location>
</feature>
<dbReference type="GO" id="GO:0006891">
    <property type="term" value="P:intra-Golgi vesicle-mediated transport"/>
    <property type="evidence" value="ECO:0007669"/>
    <property type="project" value="TreeGrafter"/>
</dbReference>
<dbReference type="GO" id="GO:0005829">
    <property type="term" value="C:cytosol"/>
    <property type="evidence" value="ECO:0007669"/>
    <property type="project" value="GOC"/>
</dbReference>
<dbReference type="InterPro" id="IPR007705">
    <property type="entry name" value="Vesicle_trsprt_v-SNARE_N"/>
</dbReference>
<comment type="subcellular location">
    <subcellularLocation>
        <location evidence="1">Membrane</location>
        <topology evidence="1">Single-pass type IV membrane protein</topology>
    </subcellularLocation>
</comment>
<dbReference type="GO" id="GO:0031902">
    <property type="term" value="C:late endosome membrane"/>
    <property type="evidence" value="ECO:0007669"/>
    <property type="project" value="TreeGrafter"/>
</dbReference>
<evidence type="ECO:0000256" key="5">
    <source>
        <dbReference type="ARBA" id="ARBA00022927"/>
    </source>
</evidence>
<dbReference type="KEGG" id="ehx:EMIHUDRAFT_353867"/>
<dbReference type="GO" id="GO:0016236">
    <property type="term" value="P:macroautophagy"/>
    <property type="evidence" value="ECO:0007669"/>
    <property type="project" value="TreeGrafter"/>
</dbReference>
<dbReference type="OMA" id="YESEFTH"/>
<dbReference type="SUPFAM" id="SSF58038">
    <property type="entry name" value="SNARE fusion complex"/>
    <property type="match status" value="1"/>
</dbReference>
<dbReference type="EnsemblProtists" id="EOD03996">
    <property type="protein sequence ID" value="EOD03996"/>
    <property type="gene ID" value="EMIHUDRAFT_372652"/>
</dbReference>
<dbReference type="KEGG" id="ehx:EMIHUDRAFT_372652"/>
<keyword evidence="5" id="KW-0653">Protein transport</keyword>
<dbReference type="GO" id="GO:0005484">
    <property type="term" value="F:SNAP receptor activity"/>
    <property type="evidence" value="ECO:0007669"/>
    <property type="project" value="TreeGrafter"/>
</dbReference>
<evidence type="ECO:0000313" key="13">
    <source>
        <dbReference type="Proteomes" id="UP000013827"/>
    </source>
</evidence>
<sequence>MSEFASYESEFTHACMDANSKISTLERLAPGSGRDAAVKEAQAAVDSAADVVSRLEMEAGPSDRGRVRECKSSLSELRSKLSVARSNNRAAELAREQLLASADAPARMEAEAQHARLLETTSRMQRGTDKLRAACQVAVETEAVGVSILGDLDQQRMTLEQTRERLRTANRGLERSKKLLQSMTKRAAANKMLMIGIIAFLCLMIVAILYLKFFMPSGSDPSPPPSPPPPQR</sequence>
<dbReference type="GO" id="GO:0012507">
    <property type="term" value="C:ER to Golgi transport vesicle membrane"/>
    <property type="evidence" value="ECO:0007669"/>
    <property type="project" value="TreeGrafter"/>
</dbReference>
<name>A0A0D3HYB1_EMIH1</name>
<dbReference type="Pfam" id="PF12352">
    <property type="entry name" value="V-SNARE_C"/>
    <property type="match status" value="1"/>
</dbReference>
<dbReference type="PANTHER" id="PTHR21230">
    <property type="entry name" value="VESICLE TRANSPORT V-SNARE PROTEIN VTI1-RELATED"/>
    <property type="match status" value="1"/>
</dbReference>
<dbReference type="GeneID" id="17250142"/>
<dbReference type="RefSeq" id="XP_005756425.1">
    <property type="nucleotide sequence ID" value="XM_005756368.1"/>
</dbReference>
<evidence type="ECO:0000256" key="7">
    <source>
        <dbReference type="ARBA" id="ARBA00023054"/>
    </source>
</evidence>
<dbReference type="Proteomes" id="UP000013827">
    <property type="component" value="Unassembled WGS sequence"/>
</dbReference>
<evidence type="ECO:0000256" key="3">
    <source>
        <dbReference type="ARBA" id="ARBA00022448"/>
    </source>
</evidence>
<dbReference type="eggNOG" id="KOG1666">
    <property type="taxonomic scope" value="Eukaryota"/>
</dbReference>
<dbReference type="Gene3D" id="1.20.58.400">
    <property type="entry name" value="t-snare proteins"/>
    <property type="match status" value="1"/>
</dbReference>
<dbReference type="PANTHER" id="PTHR21230:SF26">
    <property type="entry name" value="VESICLE TRANSPORT THROUGH INTERACTION WITH T-SNARES HOMOLOG 1A"/>
    <property type="match status" value="1"/>
</dbReference>
<evidence type="ECO:0000313" key="12">
    <source>
        <dbReference type="EnsemblProtists" id="EOD03996"/>
    </source>
</evidence>
<comment type="similarity">
    <text evidence="2">Belongs to the VTI1 family.</text>
</comment>
<reference evidence="12" key="2">
    <citation type="submission" date="2024-10" db="UniProtKB">
        <authorList>
            <consortium name="EnsemblProtists"/>
        </authorList>
    </citation>
    <scope>IDENTIFICATION</scope>
</reference>